<dbReference type="Proteomes" id="UP000765509">
    <property type="component" value="Unassembled WGS sequence"/>
</dbReference>
<protein>
    <submittedName>
        <fullName evidence="2">Uncharacterized protein</fullName>
    </submittedName>
</protein>
<keyword evidence="3" id="KW-1185">Reference proteome</keyword>
<proteinExistence type="predicted"/>
<gene>
    <name evidence="2" type="ORF">O181_096370</name>
</gene>
<feature type="non-terminal residue" evidence="2">
    <location>
        <position position="88"/>
    </location>
</feature>
<evidence type="ECO:0000313" key="3">
    <source>
        <dbReference type="Proteomes" id="UP000765509"/>
    </source>
</evidence>
<name>A0A9Q3PCX7_9BASI</name>
<feature type="region of interest" description="Disordered" evidence="1">
    <location>
        <begin position="1"/>
        <end position="30"/>
    </location>
</feature>
<accession>A0A9Q3PCX7</accession>
<evidence type="ECO:0000313" key="2">
    <source>
        <dbReference type="EMBL" id="MBW0556655.1"/>
    </source>
</evidence>
<evidence type="ECO:0000256" key="1">
    <source>
        <dbReference type="SAM" id="MobiDB-lite"/>
    </source>
</evidence>
<reference evidence="2" key="1">
    <citation type="submission" date="2021-03" db="EMBL/GenBank/DDBJ databases">
        <title>Draft genome sequence of rust myrtle Austropuccinia psidii MF-1, a brazilian biotype.</title>
        <authorList>
            <person name="Quecine M.C."/>
            <person name="Pachon D.M.R."/>
            <person name="Bonatelli M.L."/>
            <person name="Correr F.H."/>
            <person name="Franceschini L.M."/>
            <person name="Leite T.F."/>
            <person name="Margarido G.R.A."/>
            <person name="Almeida C.A."/>
            <person name="Ferrarezi J.A."/>
            <person name="Labate C.A."/>
        </authorList>
    </citation>
    <scope>NUCLEOTIDE SEQUENCE</scope>
    <source>
        <strain evidence="2">MF-1</strain>
    </source>
</reference>
<comment type="caution">
    <text evidence="2">The sequence shown here is derived from an EMBL/GenBank/DDBJ whole genome shotgun (WGS) entry which is preliminary data.</text>
</comment>
<sequence>MPSPPLPSNSKSKPVVKTRKSPAPTPNLTSTIKHNPIQILMQYAAPDFKYTNEALYLHIKLLWGMLTPAAPDKQFLKEFYQQFSCAEE</sequence>
<dbReference type="EMBL" id="AVOT02064197">
    <property type="protein sequence ID" value="MBW0556655.1"/>
    <property type="molecule type" value="Genomic_DNA"/>
</dbReference>
<dbReference type="OrthoDB" id="2506650at2759"/>
<organism evidence="2 3">
    <name type="scientific">Austropuccinia psidii MF-1</name>
    <dbReference type="NCBI Taxonomy" id="1389203"/>
    <lineage>
        <taxon>Eukaryota</taxon>
        <taxon>Fungi</taxon>
        <taxon>Dikarya</taxon>
        <taxon>Basidiomycota</taxon>
        <taxon>Pucciniomycotina</taxon>
        <taxon>Pucciniomycetes</taxon>
        <taxon>Pucciniales</taxon>
        <taxon>Sphaerophragmiaceae</taxon>
        <taxon>Austropuccinia</taxon>
    </lineage>
</organism>
<dbReference type="AlphaFoldDB" id="A0A9Q3PCX7"/>